<organism evidence="2 3">
    <name type="scientific">Cellulomonas carbonis T26</name>
    <dbReference type="NCBI Taxonomy" id="947969"/>
    <lineage>
        <taxon>Bacteria</taxon>
        <taxon>Bacillati</taxon>
        <taxon>Actinomycetota</taxon>
        <taxon>Actinomycetes</taxon>
        <taxon>Micrococcales</taxon>
        <taxon>Cellulomonadaceae</taxon>
        <taxon>Cellulomonas</taxon>
    </lineage>
</organism>
<feature type="transmembrane region" description="Helical" evidence="1">
    <location>
        <begin position="670"/>
        <end position="693"/>
    </location>
</feature>
<gene>
    <name evidence="2" type="ORF">N868_04675</name>
</gene>
<protein>
    <submittedName>
        <fullName evidence="2">Uncharacterized protein</fullName>
    </submittedName>
</protein>
<feature type="transmembrane region" description="Helical" evidence="1">
    <location>
        <begin position="383"/>
        <end position="402"/>
    </location>
</feature>
<feature type="transmembrane region" description="Helical" evidence="1">
    <location>
        <begin position="509"/>
        <end position="529"/>
    </location>
</feature>
<feature type="transmembrane region" description="Helical" evidence="1">
    <location>
        <begin position="589"/>
        <end position="612"/>
    </location>
</feature>
<keyword evidence="1" id="KW-0472">Membrane</keyword>
<dbReference type="EMBL" id="AXCY01000128">
    <property type="protein sequence ID" value="KGM09039.1"/>
    <property type="molecule type" value="Genomic_DNA"/>
</dbReference>
<reference evidence="2 3" key="2">
    <citation type="journal article" date="2015" name="Stand. Genomic Sci.">
        <title>Draft genome sequence of Cellulomonas carbonis T26(T) and comparative analysis of six Cellulomonas genomes.</title>
        <authorList>
            <person name="Zhuang W."/>
            <person name="Zhang S."/>
            <person name="Xia X."/>
            <person name="Wang G."/>
        </authorList>
    </citation>
    <scope>NUCLEOTIDE SEQUENCE [LARGE SCALE GENOMIC DNA]</scope>
    <source>
        <strain evidence="2 3">T26</strain>
    </source>
</reference>
<feature type="transmembrane region" description="Helical" evidence="1">
    <location>
        <begin position="222"/>
        <end position="241"/>
    </location>
</feature>
<dbReference type="Proteomes" id="UP000029839">
    <property type="component" value="Unassembled WGS sequence"/>
</dbReference>
<keyword evidence="1" id="KW-1133">Transmembrane helix</keyword>
<evidence type="ECO:0000256" key="1">
    <source>
        <dbReference type="SAM" id="Phobius"/>
    </source>
</evidence>
<evidence type="ECO:0000313" key="3">
    <source>
        <dbReference type="Proteomes" id="UP000029839"/>
    </source>
</evidence>
<feature type="transmembrane region" description="Helical" evidence="1">
    <location>
        <begin position="481"/>
        <end position="497"/>
    </location>
</feature>
<comment type="caution">
    <text evidence="2">The sequence shown here is derived from an EMBL/GenBank/DDBJ whole genome shotgun (WGS) entry which is preliminary data.</text>
</comment>
<proteinExistence type="predicted"/>
<dbReference type="RefSeq" id="WP_043609488.1">
    <property type="nucleotide sequence ID" value="NZ_AXCY01000128.1"/>
</dbReference>
<feature type="transmembrane region" description="Helical" evidence="1">
    <location>
        <begin position="633"/>
        <end position="658"/>
    </location>
</feature>
<keyword evidence="3" id="KW-1185">Reference proteome</keyword>
<feature type="transmembrane region" description="Helical" evidence="1">
    <location>
        <begin position="458"/>
        <end position="475"/>
    </location>
</feature>
<feature type="transmembrane region" description="Helical" evidence="1">
    <location>
        <begin position="20"/>
        <end position="39"/>
    </location>
</feature>
<name>A0A0A0BPM8_9CELL</name>
<dbReference type="OrthoDB" id="4816421at2"/>
<feature type="transmembrane region" description="Helical" evidence="1">
    <location>
        <begin position="743"/>
        <end position="765"/>
    </location>
</feature>
<sequence length="770" mass="78974">MAERTDDAATTGPTDRRRRVVVAAAAVLVLVVTALVTLVRDPGPVQGAVTQTVRTTAVLATALSEGVVVRQPVLATQDGLTRVSSSFGTFGGRSDCEVDVTVTDDAGGLVHAGAVPCGSLSDNGSSVVATFPPVADSGGRTYVVEYRSAAAVDDAVTLWVGEPEGVVAPVEATGLGPEDAALVADGVATATALEYEAGSTWSQLVHALDVAATGAPWWGQPAAVVTWVLLGAAAGVAALALAGCWRAVAACLAVLAVCRGLVWATVLPSLEGMDEAAHAAYAQFVAEEGTLPRPGEWHEGSDQYYSPQLQLLEDFHNRLASPPGDRAVLTDEAYAELEAALAQASPTSNGSAPASGYPPGYYLPAAALYEVTPGTVVDRLDAMRLWSVALGAVGAVLVLVAARRLLPAGRTAPVLLTLAVVLQPVVAHQYAIVNNDALIMTAGVGAFAAALGAARGRVGLLAGVVGGAWVGLALLGKPYGVGLVPVVVAGLVCGVLTRRPPVGQGVRLLGTSALGVGLGVLVTYGPWVLVRRLLDIGAATLPASDGVSRSLVDYLRLQTRDGLAVSELRWGQQLWGRFSWLDVLLPAPAYGWIWAGMLLTAALALLWVVLQGGRLVVALARRRPGAAWDARTAVTWTTLALVVGTFGALLAAGFLSYLNDGNDGLLQGRYALMAVPGLLALPALTTAPWVAYARRRRTGAGSRPAGGPGASSAAVAVPEARSGGTVDPMVVAPADSATRTWDVAVLGVLALAMWTLHVLALAALVDRFYL</sequence>
<accession>A0A0A0BPM8</accession>
<reference evidence="2 3" key="1">
    <citation type="submission" date="2013-08" db="EMBL/GenBank/DDBJ databases">
        <title>Genome sequencing of Cellulomonas carbonis T26.</title>
        <authorList>
            <person name="Chen F."/>
            <person name="Li Y."/>
            <person name="Wang G."/>
        </authorList>
    </citation>
    <scope>NUCLEOTIDE SEQUENCE [LARGE SCALE GENOMIC DNA]</scope>
    <source>
        <strain evidence="2 3">T26</strain>
    </source>
</reference>
<feature type="transmembrane region" description="Helical" evidence="1">
    <location>
        <begin position="437"/>
        <end position="453"/>
    </location>
</feature>
<keyword evidence="1" id="KW-0812">Transmembrane</keyword>
<dbReference type="AlphaFoldDB" id="A0A0A0BPM8"/>
<evidence type="ECO:0000313" key="2">
    <source>
        <dbReference type="EMBL" id="KGM09039.1"/>
    </source>
</evidence>